<dbReference type="Proteomes" id="UP000053660">
    <property type="component" value="Unassembled WGS sequence"/>
</dbReference>
<evidence type="ECO:0000256" key="1">
    <source>
        <dbReference type="SAM" id="MobiDB-lite"/>
    </source>
</evidence>
<feature type="compositionally biased region" description="Basic and acidic residues" evidence="1">
    <location>
        <begin position="57"/>
        <end position="66"/>
    </location>
</feature>
<accession>A0A0B1S0B7</accession>
<proteinExistence type="predicted"/>
<evidence type="ECO:0000313" key="3">
    <source>
        <dbReference type="Proteomes" id="UP000053660"/>
    </source>
</evidence>
<gene>
    <name evidence="2" type="ORF">OESDEN_21990</name>
</gene>
<evidence type="ECO:0000313" key="2">
    <source>
        <dbReference type="EMBL" id="KHJ78389.1"/>
    </source>
</evidence>
<reference evidence="2 3" key="1">
    <citation type="submission" date="2014-03" db="EMBL/GenBank/DDBJ databases">
        <title>Draft genome of the hookworm Oesophagostomum dentatum.</title>
        <authorList>
            <person name="Mitreva M."/>
        </authorList>
    </citation>
    <scope>NUCLEOTIDE SEQUENCE [LARGE SCALE GENOMIC DNA]</scope>
    <source>
        <strain evidence="2 3">OD-Hann</strain>
    </source>
</reference>
<protein>
    <submittedName>
        <fullName evidence="2">Uncharacterized protein</fullName>
    </submittedName>
</protein>
<keyword evidence="3" id="KW-1185">Reference proteome</keyword>
<feature type="compositionally biased region" description="Basic residues" evidence="1">
    <location>
        <begin position="42"/>
        <end position="51"/>
    </location>
</feature>
<name>A0A0B1S0B7_OESDE</name>
<dbReference type="AlphaFoldDB" id="A0A0B1S0B7"/>
<sequence>MLAFQSDTDSSHKRGVGQQREKSLDLARNPASPTQSFDARRLAARRCRARQSQRICLEARTRDPKSGRGTGPPSSDRAPIRYGGQEHLSSS</sequence>
<organism evidence="2 3">
    <name type="scientific">Oesophagostomum dentatum</name>
    <name type="common">Nodular worm</name>
    <dbReference type="NCBI Taxonomy" id="61180"/>
    <lineage>
        <taxon>Eukaryota</taxon>
        <taxon>Metazoa</taxon>
        <taxon>Ecdysozoa</taxon>
        <taxon>Nematoda</taxon>
        <taxon>Chromadorea</taxon>
        <taxon>Rhabditida</taxon>
        <taxon>Rhabditina</taxon>
        <taxon>Rhabditomorpha</taxon>
        <taxon>Strongyloidea</taxon>
        <taxon>Strongylidae</taxon>
        <taxon>Oesophagostomum</taxon>
    </lineage>
</organism>
<feature type="region of interest" description="Disordered" evidence="1">
    <location>
        <begin position="1"/>
        <end position="91"/>
    </location>
</feature>
<dbReference type="EMBL" id="KN609822">
    <property type="protein sequence ID" value="KHJ78389.1"/>
    <property type="molecule type" value="Genomic_DNA"/>
</dbReference>